<accession>A0A5N6KWA1</accession>
<evidence type="ECO:0000256" key="2">
    <source>
        <dbReference type="ARBA" id="ARBA00022692"/>
    </source>
</evidence>
<evidence type="ECO:0000313" key="7">
    <source>
        <dbReference type="EMBL" id="KAB8345985.1"/>
    </source>
</evidence>
<protein>
    <submittedName>
        <fullName evidence="7">Uncharacterized protein</fullName>
    </submittedName>
</protein>
<dbReference type="AlphaFoldDB" id="A0A5N6KWA1"/>
<reference evidence="7 8" key="1">
    <citation type="submission" date="2019-06" db="EMBL/GenBank/DDBJ databases">
        <title>A chromosomal-level reference genome of Carpinus fangiana (Coryloideae, Betulaceae).</title>
        <authorList>
            <person name="Yang X."/>
            <person name="Wang Z."/>
            <person name="Zhang L."/>
            <person name="Hao G."/>
            <person name="Liu J."/>
            <person name="Yang Y."/>
        </authorList>
    </citation>
    <scope>NUCLEOTIDE SEQUENCE [LARGE SCALE GENOMIC DNA]</scope>
    <source>
        <strain evidence="7">Cfa_2016G</strain>
        <tissue evidence="7">Leaf</tissue>
    </source>
</reference>
<dbReference type="Pfam" id="PF11712">
    <property type="entry name" value="Vma12"/>
    <property type="match status" value="1"/>
</dbReference>
<evidence type="ECO:0000256" key="5">
    <source>
        <dbReference type="ARBA" id="ARBA00023136"/>
    </source>
</evidence>
<evidence type="ECO:0000256" key="3">
    <source>
        <dbReference type="ARBA" id="ARBA00022824"/>
    </source>
</evidence>
<dbReference type="InterPro" id="IPR021013">
    <property type="entry name" value="ATPase_Vma12"/>
</dbReference>
<dbReference type="GO" id="GO:0005789">
    <property type="term" value="C:endoplasmic reticulum membrane"/>
    <property type="evidence" value="ECO:0007669"/>
    <property type="project" value="UniProtKB-SubCell"/>
</dbReference>
<dbReference type="PANTHER" id="PTHR31394">
    <property type="entry name" value="TRANSMEMBRANE PROTEIN 199"/>
    <property type="match status" value="1"/>
</dbReference>
<dbReference type="GO" id="GO:0070072">
    <property type="term" value="P:vacuolar proton-transporting V-type ATPase complex assembly"/>
    <property type="evidence" value="ECO:0007669"/>
    <property type="project" value="InterPro"/>
</dbReference>
<proteinExistence type="predicted"/>
<keyword evidence="5 6" id="KW-0472">Membrane</keyword>
<keyword evidence="2 6" id="KW-0812">Transmembrane</keyword>
<gene>
    <name evidence="7" type="ORF">FH972_023037</name>
</gene>
<comment type="caution">
    <text evidence="7">The sequence shown here is derived from an EMBL/GenBank/DDBJ whole genome shotgun (WGS) entry which is preliminary data.</text>
</comment>
<sequence>MVLLTITPTLMRAIQDYQKVSPEGQNDQASASEPPLEDVAAGQPISHAQIIRISRALRSTKSYDAYHLQDLLRGVTVYVEPPKPKPQQTEEYKTLMARLRRDAEERSYEAMIAQSQSEAGSRAPNTIAPMHSTDEEDEMTYSDVSRQLTLILNVLISIIFCAVSIWMAAWHWATPTRLFASMAGSIVVGVAEVVIYAGYIRRLKEAKTKEKKKKEVKSITDTWIIGKGINGGTSGAKKTSNTGEQHVRLRKNGKTYFMGKA</sequence>
<keyword evidence="4 6" id="KW-1133">Transmembrane helix</keyword>
<dbReference type="OrthoDB" id="19981at2759"/>
<keyword evidence="3" id="KW-0256">Endoplasmic reticulum</keyword>
<evidence type="ECO:0000256" key="1">
    <source>
        <dbReference type="ARBA" id="ARBA00004477"/>
    </source>
</evidence>
<organism evidence="7 8">
    <name type="scientific">Carpinus fangiana</name>
    <dbReference type="NCBI Taxonomy" id="176857"/>
    <lineage>
        <taxon>Eukaryota</taxon>
        <taxon>Viridiplantae</taxon>
        <taxon>Streptophyta</taxon>
        <taxon>Embryophyta</taxon>
        <taxon>Tracheophyta</taxon>
        <taxon>Spermatophyta</taxon>
        <taxon>Magnoliopsida</taxon>
        <taxon>eudicotyledons</taxon>
        <taxon>Gunneridae</taxon>
        <taxon>Pentapetalae</taxon>
        <taxon>rosids</taxon>
        <taxon>fabids</taxon>
        <taxon>Fagales</taxon>
        <taxon>Betulaceae</taxon>
        <taxon>Carpinus</taxon>
    </lineage>
</organism>
<comment type="subcellular location">
    <subcellularLocation>
        <location evidence="1">Endoplasmic reticulum membrane</location>
        <topology evidence="1">Multi-pass membrane protein</topology>
    </subcellularLocation>
</comment>
<keyword evidence="8" id="KW-1185">Reference proteome</keyword>
<dbReference type="Proteomes" id="UP000327013">
    <property type="component" value="Unassembled WGS sequence"/>
</dbReference>
<evidence type="ECO:0000313" key="8">
    <source>
        <dbReference type="Proteomes" id="UP000327013"/>
    </source>
</evidence>
<feature type="transmembrane region" description="Helical" evidence="6">
    <location>
        <begin position="148"/>
        <end position="172"/>
    </location>
</feature>
<evidence type="ECO:0000256" key="4">
    <source>
        <dbReference type="ARBA" id="ARBA00022989"/>
    </source>
</evidence>
<name>A0A5N6KWA1_9ROSI</name>
<dbReference type="PANTHER" id="PTHR31394:SF1">
    <property type="entry name" value="TRANSMEMBRANE PROTEIN 199"/>
    <property type="match status" value="1"/>
</dbReference>
<dbReference type="EMBL" id="VIBQ01000013">
    <property type="protein sequence ID" value="KAB8345985.1"/>
    <property type="molecule type" value="Genomic_DNA"/>
</dbReference>
<feature type="transmembrane region" description="Helical" evidence="6">
    <location>
        <begin position="178"/>
        <end position="199"/>
    </location>
</feature>
<evidence type="ECO:0000256" key="6">
    <source>
        <dbReference type="SAM" id="Phobius"/>
    </source>
</evidence>